<comment type="subcellular location">
    <subcellularLocation>
        <location evidence="1 7">Cell membrane</location>
        <topology evidence="1 7">Multi-pass membrane protein</topology>
    </subcellularLocation>
</comment>
<dbReference type="PROSITE" id="PS50928">
    <property type="entry name" value="ABC_TM1"/>
    <property type="match status" value="1"/>
</dbReference>
<evidence type="ECO:0000256" key="7">
    <source>
        <dbReference type="RuleBase" id="RU363032"/>
    </source>
</evidence>
<evidence type="ECO:0000256" key="1">
    <source>
        <dbReference type="ARBA" id="ARBA00004651"/>
    </source>
</evidence>
<dbReference type="InterPro" id="IPR035906">
    <property type="entry name" value="MetI-like_sf"/>
</dbReference>
<name>A0AAE3JCD4_9FIRM</name>
<evidence type="ECO:0000313" key="9">
    <source>
        <dbReference type="EMBL" id="MCC2221769.1"/>
    </source>
</evidence>
<dbReference type="SUPFAM" id="SSF161098">
    <property type="entry name" value="MetI-like"/>
    <property type="match status" value="1"/>
</dbReference>
<reference evidence="9 10" key="1">
    <citation type="submission" date="2021-10" db="EMBL/GenBank/DDBJ databases">
        <title>Anaerobic single-cell dispensing facilitates the cultivation of human gut bacteria.</title>
        <authorList>
            <person name="Afrizal A."/>
        </authorList>
    </citation>
    <scope>NUCLEOTIDE SEQUENCE [LARGE SCALE GENOMIC DNA]</scope>
    <source>
        <strain evidence="9 10">CLA-AA-H224</strain>
    </source>
</reference>
<feature type="transmembrane region" description="Helical" evidence="7">
    <location>
        <begin position="130"/>
        <end position="150"/>
    </location>
</feature>
<dbReference type="InterPro" id="IPR050809">
    <property type="entry name" value="UgpAE/MalFG_permease"/>
</dbReference>
<dbReference type="Gene3D" id="1.10.3720.10">
    <property type="entry name" value="MetI-like"/>
    <property type="match status" value="1"/>
</dbReference>
<keyword evidence="3" id="KW-1003">Cell membrane</keyword>
<evidence type="ECO:0000313" key="10">
    <source>
        <dbReference type="Proteomes" id="UP001198200"/>
    </source>
</evidence>
<dbReference type="EMBL" id="JAJEQN010000020">
    <property type="protein sequence ID" value="MCC2221769.1"/>
    <property type="molecule type" value="Genomic_DNA"/>
</dbReference>
<dbReference type="Proteomes" id="UP001198200">
    <property type="component" value="Unassembled WGS sequence"/>
</dbReference>
<dbReference type="PANTHER" id="PTHR43227:SF11">
    <property type="entry name" value="BLL4140 PROTEIN"/>
    <property type="match status" value="1"/>
</dbReference>
<sequence length="321" mass="35973">MKAKTKTNPRSKKGDGIIKNLLYDIRYNPYLCLLALPAVIWFCVFSYAPLVYLIASFKKYSAVKGLWGSDWVGFKNFKAFFGSKNFYTVTFNTLYLNALFIISSMLVSILIAIALSEVSGKWFKKITQSVVILPHFISWTVVALLCEALLKTNNGFINNILATLGFERINFYQNADVWPALLTFLKVWQGAGYGSIVYLATITGLDQEMYEAARVDGATRGKCIRYLTLPLLKSTAVMLFIMSIGKIFNGDFGMIYNLVLNNTMLYRTTDVIDTYVYRMLVESSNIGQSSAVSLYQSIMGLVIVLGTNALTKKLDPDSALF</sequence>
<keyword evidence="5 7" id="KW-1133">Transmembrane helix</keyword>
<keyword evidence="10" id="KW-1185">Reference proteome</keyword>
<gene>
    <name evidence="9" type="ORF">LKD48_09005</name>
</gene>
<dbReference type="CDD" id="cd06261">
    <property type="entry name" value="TM_PBP2"/>
    <property type="match status" value="1"/>
</dbReference>
<accession>A0AAE3JCD4</accession>
<keyword evidence="6 7" id="KW-0472">Membrane</keyword>
<dbReference type="GO" id="GO:0055085">
    <property type="term" value="P:transmembrane transport"/>
    <property type="evidence" value="ECO:0007669"/>
    <property type="project" value="InterPro"/>
</dbReference>
<evidence type="ECO:0000259" key="8">
    <source>
        <dbReference type="PROSITE" id="PS50928"/>
    </source>
</evidence>
<evidence type="ECO:0000256" key="3">
    <source>
        <dbReference type="ARBA" id="ARBA00022475"/>
    </source>
</evidence>
<feature type="transmembrane region" description="Helical" evidence="7">
    <location>
        <begin position="94"/>
        <end position="118"/>
    </location>
</feature>
<proteinExistence type="inferred from homology"/>
<evidence type="ECO:0000256" key="5">
    <source>
        <dbReference type="ARBA" id="ARBA00022989"/>
    </source>
</evidence>
<comment type="similarity">
    <text evidence="7">Belongs to the binding-protein-dependent transport system permease family.</text>
</comment>
<keyword evidence="2 7" id="KW-0813">Transport</keyword>
<protein>
    <submittedName>
        <fullName evidence="9">ABC transporter permease subunit</fullName>
    </submittedName>
</protein>
<feature type="domain" description="ABC transmembrane type-1" evidence="8">
    <location>
        <begin position="90"/>
        <end position="307"/>
    </location>
</feature>
<comment type="caution">
    <text evidence="9">The sequence shown here is derived from an EMBL/GenBank/DDBJ whole genome shotgun (WGS) entry which is preliminary data.</text>
</comment>
<dbReference type="RefSeq" id="WP_066563836.1">
    <property type="nucleotide sequence ID" value="NZ_JAJEQN010000020.1"/>
</dbReference>
<evidence type="ECO:0000256" key="4">
    <source>
        <dbReference type="ARBA" id="ARBA00022692"/>
    </source>
</evidence>
<dbReference type="InterPro" id="IPR000515">
    <property type="entry name" value="MetI-like"/>
</dbReference>
<dbReference type="Pfam" id="PF00528">
    <property type="entry name" value="BPD_transp_1"/>
    <property type="match status" value="1"/>
</dbReference>
<feature type="transmembrane region" description="Helical" evidence="7">
    <location>
        <begin position="187"/>
        <end position="205"/>
    </location>
</feature>
<feature type="transmembrane region" description="Helical" evidence="7">
    <location>
        <begin position="30"/>
        <end position="55"/>
    </location>
</feature>
<feature type="transmembrane region" description="Helical" evidence="7">
    <location>
        <begin position="226"/>
        <end position="248"/>
    </location>
</feature>
<dbReference type="PANTHER" id="PTHR43227">
    <property type="entry name" value="BLL4140 PROTEIN"/>
    <property type="match status" value="1"/>
</dbReference>
<keyword evidence="4 7" id="KW-0812">Transmembrane</keyword>
<dbReference type="GO" id="GO:0005886">
    <property type="term" value="C:plasma membrane"/>
    <property type="evidence" value="ECO:0007669"/>
    <property type="project" value="UniProtKB-SubCell"/>
</dbReference>
<evidence type="ECO:0000256" key="6">
    <source>
        <dbReference type="ARBA" id="ARBA00023136"/>
    </source>
</evidence>
<organism evidence="9 10">
    <name type="scientific">Anthropogastromicrobium aceti</name>
    <dbReference type="NCBI Taxonomy" id="2981768"/>
    <lineage>
        <taxon>Bacteria</taxon>
        <taxon>Bacillati</taxon>
        <taxon>Bacillota</taxon>
        <taxon>Clostridia</taxon>
        <taxon>Lachnospirales</taxon>
        <taxon>Lachnospiraceae</taxon>
        <taxon>Anthropogastromicrobium</taxon>
    </lineage>
</organism>
<evidence type="ECO:0000256" key="2">
    <source>
        <dbReference type="ARBA" id="ARBA00022448"/>
    </source>
</evidence>
<dbReference type="AlphaFoldDB" id="A0AAE3JCD4"/>